<dbReference type="OrthoDB" id="9889025at2"/>
<accession>A0A0C5BRM7</accession>
<dbReference type="EMBL" id="PSWU01000004">
    <property type="protein sequence ID" value="PPI16493.1"/>
    <property type="molecule type" value="Genomic_DNA"/>
</dbReference>
<evidence type="ECO:0000313" key="3">
    <source>
        <dbReference type="Proteomes" id="UP000052979"/>
    </source>
</evidence>
<evidence type="ECO:0000313" key="4">
    <source>
        <dbReference type="Proteomes" id="UP000237966"/>
    </source>
</evidence>
<dbReference type="RefSeq" id="WP_027692400.1">
    <property type="nucleotide sequence ID" value="NZ_CP010848.1"/>
</dbReference>
<dbReference type="Proteomes" id="UP000052979">
    <property type="component" value="Unassembled WGS sequence"/>
</dbReference>
<protein>
    <submittedName>
        <fullName evidence="1">Uncharacterized protein</fullName>
    </submittedName>
</protein>
<dbReference type="Proteomes" id="UP000237966">
    <property type="component" value="Unassembled WGS sequence"/>
</dbReference>
<comment type="caution">
    <text evidence="1">The sequence shown here is derived from an EMBL/GenBank/DDBJ whole genome shotgun (WGS) entry which is preliminary data.</text>
</comment>
<sequence length="91" mass="10119">MTPVTRTRKSLTVVERDTVVDYDVMRETATRLVGAYAALLPAESSDPAHHSGMQRMIAVRRAARSVPTRDSAAIAAATARFHRELQQLRTR</sequence>
<dbReference type="EMBL" id="LBFI01000024">
    <property type="protein sequence ID" value="KKM46349.1"/>
    <property type="molecule type" value="Genomic_DNA"/>
</dbReference>
<name>A0A0C5BRM7_9MICO</name>
<evidence type="ECO:0000313" key="1">
    <source>
        <dbReference type="EMBL" id="KKM46349.1"/>
    </source>
</evidence>
<dbReference type="GeneID" id="93667598"/>
<dbReference type="KEGG" id="rtx:TI83_03830"/>
<dbReference type="PATRIC" id="fig|145458.7.peg.884"/>
<evidence type="ECO:0000313" key="2">
    <source>
        <dbReference type="EMBL" id="PPI16493.1"/>
    </source>
</evidence>
<gene>
    <name evidence="2" type="ORF">C5C51_03620</name>
    <name evidence="1" type="ORF">VT73_04855</name>
</gene>
<keyword evidence="3" id="KW-1185">Reference proteome</keyword>
<dbReference type="AlphaFoldDB" id="A0A0C5BRM7"/>
<organism evidence="1 3">
    <name type="scientific">Rathayibacter toxicus</name>
    <dbReference type="NCBI Taxonomy" id="145458"/>
    <lineage>
        <taxon>Bacteria</taxon>
        <taxon>Bacillati</taxon>
        <taxon>Actinomycetota</taxon>
        <taxon>Actinomycetes</taxon>
        <taxon>Micrococcales</taxon>
        <taxon>Microbacteriaceae</taxon>
        <taxon>Rathayibacter</taxon>
    </lineage>
</organism>
<dbReference type="KEGG" id="rtc:APU90_02640"/>
<dbReference type="STRING" id="145458.APU90_02640"/>
<proteinExistence type="predicted"/>
<reference evidence="1 3" key="1">
    <citation type="submission" date="2015-04" db="EMBL/GenBank/DDBJ databases">
        <title>Draft genome sequence of Rathayibacter toxicus strain FH-142 (AKA 70134 or CS 32), a Western Australian isolate.</title>
        <authorList>
            <consortium name="Consortium for Microbial Forensics and Genomics (microFORGE)"/>
            <person name="Knight B.M."/>
            <person name="Roberts D.P."/>
            <person name="Lin D."/>
            <person name="Hari K."/>
            <person name="Fletcher J."/>
            <person name="Melcher U."/>
            <person name="Blagden T."/>
            <person name="Luster D.G."/>
            <person name="Sechler A.J."/>
            <person name="Schneider W.L."/>
            <person name="Winegar R.A."/>
        </authorList>
    </citation>
    <scope>NUCLEOTIDE SEQUENCE [LARGE SCALE GENOMIC DNA]</scope>
    <source>
        <strain evidence="1 3">FH142</strain>
    </source>
</reference>
<reference evidence="2 4" key="2">
    <citation type="submission" date="2018-02" db="EMBL/GenBank/DDBJ databases">
        <title>Bacteriophage NCPPB3778 and a type I-E CRISPR drive the evolution of the US Biological Select Agent, Rathayibacter toxicus.</title>
        <authorList>
            <person name="Davis E.W.II."/>
            <person name="Tabima J.F."/>
            <person name="Weisberg A.J."/>
            <person name="Lopes L.D."/>
            <person name="Wiseman M.S."/>
            <person name="Wiseman M.S."/>
            <person name="Pupko T."/>
            <person name="Belcher M.S."/>
            <person name="Sechler A.J."/>
            <person name="Tancos M.A."/>
            <person name="Schroeder B.K."/>
            <person name="Murray T.D."/>
            <person name="Luster D.G."/>
            <person name="Schneider W.L."/>
            <person name="Rogers E."/>
            <person name="Andreote F.D."/>
            <person name="Grunwald N.J."/>
            <person name="Putnam M.L."/>
            <person name="Chang J.H."/>
        </authorList>
    </citation>
    <scope>NUCLEOTIDE SEQUENCE [LARGE SCALE GENOMIC DNA]</scope>
    <source>
        <strain evidence="2 4">FH99</strain>
    </source>
</reference>